<feature type="region of interest" description="Disordered" evidence="1">
    <location>
        <begin position="180"/>
        <end position="211"/>
    </location>
</feature>
<reference evidence="2" key="2">
    <citation type="submission" date="2023-05" db="EMBL/GenBank/DDBJ databases">
        <authorList>
            <consortium name="Lawrence Berkeley National Laboratory"/>
            <person name="Steindorff A."/>
            <person name="Hensen N."/>
            <person name="Bonometti L."/>
            <person name="Westerberg I."/>
            <person name="Brannstrom I.O."/>
            <person name="Guillou S."/>
            <person name="Cros-Aarteil S."/>
            <person name="Calhoun S."/>
            <person name="Haridas S."/>
            <person name="Kuo A."/>
            <person name="Mondo S."/>
            <person name="Pangilinan J."/>
            <person name="Riley R."/>
            <person name="Labutti K."/>
            <person name="Andreopoulos B."/>
            <person name="Lipzen A."/>
            <person name="Chen C."/>
            <person name="Yanf M."/>
            <person name="Daum C."/>
            <person name="Ng V."/>
            <person name="Clum A."/>
            <person name="Ohm R."/>
            <person name="Martin F."/>
            <person name="Silar P."/>
            <person name="Natvig D."/>
            <person name="Lalanne C."/>
            <person name="Gautier V."/>
            <person name="Ament-Velasquez S.L."/>
            <person name="Kruys A."/>
            <person name="Hutchinson M.I."/>
            <person name="Powell A.J."/>
            <person name="Barry K."/>
            <person name="Miller A.N."/>
            <person name="Grigoriev I.V."/>
            <person name="Debuchy R."/>
            <person name="Gladieux P."/>
            <person name="Thoren M.H."/>
            <person name="Johannesson H."/>
        </authorList>
    </citation>
    <scope>NUCLEOTIDE SEQUENCE</scope>
    <source>
        <strain evidence="2">CBS 103.79</strain>
    </source>
</reference>
<reference evidence="2" key="1">
    <citation type="journal article" date="2023" name="Mol. Phylogenet. Evol.">
        <title>Genome-scale phylogeny and comparative genomics of the fungal order Sordariales.</title>
        <authorList>
            <person name="Hensen N."/>
            <person name="Bonometti L."/>
            <person name="Westerberg I."/>
            <person name="Brannstrom I.O."/>
            <person name="Guillou S."/>
            <person name="Cros-Aarteil S."/>
            <person name="Calhoun S."/>
            <person name="Haridas S."/>
            <person name="Kuo A."/>
            <person name="Mondo S."/>
            <person name="Pangilinan J."/>
            <person name="Riley R."/>
            <person name="LaButti K."/>
            <person name="Andreopoulos B."/>
            <person name="Lipzen A."/>
            <person name="Chen C."/>
            <person name="Yan M."/>
            <person name="Daum C."/>
            <person name="Ng V."/>
            <person name="Clum A."/>
            <person name="Steindorff A."/>
            <person name="Ohm R.A."/>
            <person name="Martin F."/>
            <person name="Silar P."/>
            <person name="Natvig D.O."/>
            <person name="Lalanne C."/>
            <person name="Gautier V."/>
            <person name="Ament-Velasquez S.L."/>
            <person name="Kruys A."/>
            <person name="Hutchinson M.I."/>
            <person name="Powell A.J."/>
            <person name="Barry K."/>
            <person name="Miller A.N."/>
            <person name="Grigoriev I.V."/>
            <person name="Debuchy R."/>
            <person name="Gladieux P."/>
            <person name="Hiltunen Thoren M."/>
            <person name="Johannesson H."/>
        </authorList>
    </citation>
    <scope>NUCLEOTIDE SEQUENCE</scope>
    <source>
        <strain evidence="2">CBS 103.79</strain>
    </source>
</reference>
<dbReference type="EMBL" id="MU855808">
    <property type="protein sequence ID" value="KAK3899276.1"/>
    <property type="molecule type" value="Genomic_DNA"/>
</dbReference>
<name>A0AAN6MFP9_9PEZI</name>
<evidence type="ECO:0000256" key="1">
    <source>
        <dbReference type="SAM" id="MobiDB-lite"/>
    </source>
</evidence>
<organism evidence="2 3">
    <name type="scientific">Staphylotrichum tortipilum</name>
    <dbReference type="NCBI Taxonomy" id="2831512"/>
    <lineage>
        <taxon>Eukaryota</taxon>
        <taxon>Fungi</taxon>
        <taxon>Dikarya</taxon>
        <taxon>Ascomycota</taxon>
        <taxon>Pezizomycotina</taxon>
        <taxon>Sordariomycetes</taxon>
        <taxon>Sordariomycetidae</taxon>
        <taxon>Sordariales</taxon>
        <taxon>Chaetomiaceae</taxon>
        <taxon>Staphylotrichum</taxon>
    </lineage>
</organism>
<proteinExistence type="predicted"/>
<feature type="compositionally biased region" description="Acidic residues" evidence="1">
    <location>
        <begin position="180"/>
        <end position="195"/>
    </location>
</feature>
<sequence>MPSPTIFLLDFFPCAGFRWCRGQGSPRVLRSESRDAVVFWALVDLVGGGGVRIRKQDVQPAVVGALATTAKVATDGNHGNRPGEGVIDFLLRAAKFSEFASSIPGDIWVELVYQIANARNEYKRRTGEAQQLGEASQLTALSFAIDDLIDAVRNSWDWATLVLYVYPYLMGEAVDYEIDEDEDEDKDNDEEEMEVAGDNMVAPTEGSADSEMAVEEDALAAAGENVVGELPSRMARLQIIDEDGDAEMVDLM</sequence>
<dbReference type="Proteomes" id="UP001303889">
    <property type="component" value="Unassembled WGS sequence"/>
</dbReference>
<comment type="caution">
    <text evidence="2">The sequence shown here is derived from an EMBL/GenBank/DDBJ whole genome shotgun (WGS) entry which is preliminary data.</text>
</comment>
<dbReference type="AlphaFoldDB" id="A0AAN6MFP9"/>
<keyword evidence="3" id="KW-1185">Reference proteome</keyword>
<evidence type="ECO:0000313" key="3">
    <source>
        <dbReference type="Proteomes" id="UP001303889"/>
    </source>
</evidence>
<evidence type="ECO:0000313" key="2">
    <source>
        <dbReference type="EMBL" id="KAK3899276.1"/>
    </source>
</evidence>
<protein>
    <submittedName>
        <fullName evidence="2">Uncharacterized protein</fullName>
    </submittedName>
</protein>
<accession>A0AAN6MFP9</accession>
<gene>
    <name evidence="2" type="ORF">C8A05DRAFT_18261</name>
</gene>